<dbReference type="InterPro" id="IPR027417">
    <property type="entry name" value="P-loop_NTPase"/>
</dbReference>
<dbReference type="CDD" id="cd01889">
    <property type="entry name" value="SelB_euk"/>
    <property type="match status" value="1"/>
</dbReference>
<dbReference type="PROSITE" id="PS51722">
    <property type="entry name" value="G_TR_2"/>
    <property type="match status" value="1"/>
</dbReference>
<comment type="catalytic activity">
    <reaction evidence="14">
        <text>GTP + H2O = GDP + phosphate + H(+)</text>
        <dbReference type="Rhea" id="RHEA:19669"/>
        <dbReference type="ChEBI" id="CHEBI:15377"/>
        <dbReference type="ChEBI" id="CHEBI:15378"/>
        <dbReference type="ChEBI" id="CHEBI:37565"/>
        <dbReference type="ChEBI" id="CHEBI:43474"/>
        <dbReference type="ChEBI" id="CHEBI:58189"/>
    </reaction>
    <physiologicalReaction direction="left-to-right" evidence="14">
        <dbReference type="Rhea" id="RHEA:19670"/>
    </physiologicalReaction>
</comment>
<evidence type="ECO:0000256" key="15">
    <source>
        <dbReference type="ARBA" id="ARBA00054716"/>
    </source>
</evidence>
<evidence type="ECO:0000256" key="3">
    <source>
        <dbReference type="ARBA" id="ARBA00004123"/>
    </source>
</evidence>
<protein>
    <recommendedName>
        <fullName evidence="5">Selenocysteine-specific elongation factor</fullName>
    </recommendedName>
    <alternativeName>
        <fullName evidence="17">Elongation factor sec</fullName>
    </alternativeName>
    <alternativeName>
        <fullName evidence="16">Eukaryotic elongation factor, selenocysteine-tRNA-specific</fullName>
    </alternativeName>
</protein>
<proteinExistence type="predicted"/>
<keyword evidence="9" id="KW-0547">Nucleotide-binding</keyword>
<evidence type="ECO:0000256" key="7">
    <source>
        <dbReference type="ARBA" id="ARBA00022490"/>
    </source>
</evidence>
<evidence type="ECO:0000313" key="20">
    <source>
        <dbReference type="Proteomes" id="UP001151699"/>
    </source>
</evidence>
<comment type="cofactor">
    <cofactor evidence="1">
        <name>Mn(2+)</name>
        <dbReference type="ChEBI" id="CHEBI:29035"/>
    </cofactor>
</comment>
<evidence type="ECO:0000256" key="10">
    <source>
        <dbReference type="ARBA" id="ARBA00022801"/>
    </source>
</evidence>
<dbReference type="GO" id="GO:0003924">
    <property type="term" value="F:GTPase activity"/>
    <property type="evidence" value="ECO:0007669"/>
    <property type="project" value="InterPro"/>
</dbReference>
<keyword evidence="11" id="KW-0648">Protein biosynthesis</keyword>
<evidence type="ECO:0000256" key="12">
    <source>
        <dbReference type="ARBA" id="ARBA00023134"/>
    </source>
</evidence>
<evidence type="ECO:0000256" key="14">
    <source>
        <dbReference type="ARBA" id="ARBA00049117"/>
    </source>
</evidence>
<comment type="subcellular location">
    <subcellularLocation>
        <location evidence="4">Cytoplasm</location>
    </subcellularLocation>
    <subcellularLocation>
        <location evidence="3">Nucleus</location>
    </subcellularLocation>
</comment>
<keyword evidence="7" id="KW-0963">Cytoplasm</keyword>
<sequence>MILNLNIGILGHVDSGKTSLAKCLSDTASTACFDKNPQSQERGITLDLGFSSYQCDLPTHLLEHSTKYSKLQFTFIDCPGHAKLIKTVIGGSQIMDLFVLVVDVTKGIQTQTAECLVIGGLSCDRLIVALNKIDLLDAENREKVIEKMTKKLSKTLVDTPFKDAPIVPISAANDVNITGFLNVCKQCSYIPMRDAQLPFLFAVDHCFSIRGQGTICTGTVLQGHVKVGDEVEIPSKEVKKVKSIQMFRQPMNDARQGDRIGISITQFDAKLLERGLIAAPKYVKLSTVAVIKLNKIKYFKGKIVSKSKFHFSVGHSTVMASILLFKGGASSQEFNCQQEYEYVSEVDDTCDENVFVLLEFQKATVVVPNLLVVASKLDMDLHSNNCRIAFW</sequence>
<dbReference type="InterPro" id="IPR009000">
    <property type="entry name" value="Transl_B-barrel_sf"/>
</dbReference>
<evidence type="ECO:0000256" key="11">
    <source>
        <dbReference type="ARBA" id="ARBA00022917"/>
    </source>
</evidence>
<keyword evidence="12" id="KW-0342">GTP-binding</keyword>
<dbReference type="InterPro" id="IPR049393">
    <property type="entry name" value="eEFSec_III"/>
</dbReference>
<evidence type="ECO:0000259" key="18">
    <source>
        <dbReference type="PROSITE" id="PS51722"/>
    </source>
</evidence>
<dbReference type="CDD" id="cd03696">
    <property type="entry name" value="SelB_II"/>
    <property type="match status" value="1"/>
</dbReference>
<keyword evidence="13" id="KW-0539">Nucleus</keyword>
<dbReference type="GO" id="GO:0005525">
    <property type="term" value="F:GTP binding"/>
    <property type="evidence" value="ECO:0007669"/>
    <property type="project" value="UniProtKB-KW"/>
</dbReference>
<dbReference type="GO" id="GO:0005737">
    <property type="term" value="C:cytoplasm"/>
    <property type="evidence" value="ECO:0007669"/>
    <property type="project" value="UniProtKB-SubCell"/>
</dbReference>
<evidence type="ECO:0000313" key="19">
    <source>
        <dbReference type="EMBL" id="KAJ6629747.1"/>
    </source>
</evidence>
<keyword evidence="8" id="KW-0597">Phosphoprotein</keyword>
<comment type="cofactor">
    <cofactor evidence="2">
        <name>Mg(2+)</name>
        <dbReference type="ChEBI" id="CHEBI:18420"/>
    </cofactor>
</comment>
<comment type="caution">
    <text evidence="19">The sequence shown here is derived from an EMBL/GenBank/DDBJ whole genome shotgun (WGS) entry which is preliminary data.</text>
</comment>
<dbReference type="Gene3D" id="2.40.30.10">
    <property type="entry name" value="Translation factors"/>
    <property type="match status" value="2"/>
</dbReference>
<dbReference type="EMBL" id="WJQU01002867">
    <property type="protein sequence ID" value="KAJ6629747.1"/>
    <property type="molecule type" value="Genomic_DNA"/>
</dbReference>
<feature type="domain" description="Tr-type G" evidence="18">
    <location>
        <begin position="2"/>
        <end position="197"/>
    </location>
</feature>
<dbReference type="OrthoDB" id="2067at2759"/>
<gene>
    <name evidence="19" type="primary">Eefsec</name>
    <name evidence="19" type="ORF">Bhyg_17350</name>
</gene>
<keyword evidence="10" id="KW-0378">Hydrolase</keyword>
<dbReference type="PRINTS" id="PR00315">
    <property type="entry name" value="ELONGATNFCT"/>
</dbReference>
<dbReference type="AlphaFoldDB" id="A0A9Q0MJU5"/>
<comment type="function">
    <text evidence="15">Translation factor required for the incorporation of the rare amino acid selenocysteine encoded by UGA codons. Replaces the eRF1-eRF3-GTP ternary complex for the insertion of selenocysteine directed by the UGA codon. Insertion of selenocysteine at UGA codons is mediated by SECISBP2 and EEFSEC: SECISBP2 (1) specifically binds the SECIS sequence once the 80S ribosome encounters an in-frame UGA codon and (2) contacts the RPS27A/eS31 of the 40S ribosome before ribosome stalling. (3) GTP-bound EEFSEC then delivers selenocysteinyl-tRNA(Sec) to the 80S ribosome and adopts a preaccommodated state conformation. (4) After GTP hydrolysis, EEFSEC dissociates from the assembly, selenocysteinyl-tRNA(Sec) accommodates, and peptide bond synthesis and selenoprotein elongation occur.</text>
</comment>
<dbReference type="PANTHER" id="PTHR43721:SF11">
    <property type="entry name" value="SELENOCYSTEINE-SPECIFIC ELONGATION FACTOR"/>
    <property type="match status" value="1"/>
</dbReference>
<evidence type="ECO:0000256" key="9">
    <source>
        <dbReference type="ARBA" id="ARBA00022741"/>
    </source>
</evidence>
<evidence type="ECO:0000256" key="8">
    <source>
        <dbReference type="ARBA" id="ARBA00022553"/>
    </source>
</evidence>
<dbReference type="InterPro" id="IPR004161">
    <property type="entry name" value="EFTu-like_2"/>
</dbReference>
<evidence type="ECO:0000256" key="13">
    <source>
        <dbReference type="ARBA" id="ARBA00023242"/>
    </source>
</evidence>
<evidence type="ECO:0000256" key="17">
    <source>
        <dbReference type="ARBA" id="ARBA00082387"/>
    </source>
</evidence>
<reference evidence="19" key="1">
    <citation type="submission" date="2022-07" db="EMBL/GenBank/DDBJ databases">
        <authorList>
            <person name="Trinca V."/>
            <person name="Uliana J.V.C."/>
            <person name="Torres T.T."/>
            <person name="Ward R.J."/>
            <person name="Monesi N."/>
        </authorList>
    </citation>
    <scope>NUCLEOTIDE SEQUENCE</scope>
    <source>
        <strain evidence="19">HSMRA1968</strain>
        <tissue evidence="19">Whole embryos</tissue>
    </source>
</reference>
<name>A0A9Q0MJU5_9DIPT</name>
<dbReference type="FunFam" id="3.40.50.300:FF:000900">
    <property type="entry name" value="Eukaryotic elongation factor, selenocysteine-tRNA-specific"/>
    <property type="match status" value="1"/>
</dbReference>
<dbReference type="InterPro" id="IPR050055">
    <property type="entry name" value="EF-Tu_GTPase"/>
</dbReference>
<organism evidence="19 20">
    <name type="scientific">Pseudolycoriella hygida</name>
    <dbReference type="NCBI Taxonomy" id="35572"/>
    <lineage>
        <taxon>Eukaryota</taxon>
        <taxon>Metazoa</taxon>
        <taxon>Ecdysozoa</taxon>
        <taxon>Arthropoda</taxon>
        <taxon>Hexapoda</taxon>
        <taxon>Insecta</taxon>
        <taxon>Pterygota</taxon>
        <taxon>Neoptera</taxon>
        <taxon>Endopterygota</taxon>
        <taxon>Diptera</taxon>
        <taxon>Nematocera</taxon>
        <taxon>Sciaroidea</taxon>
        <taxon>Sciaridae</taxon>
        <taxon>Pseudolycoriella</taxon>
    </lineage>
</organism>
<dbReference type="Pfam" id="PF03144">
    <property type="entry name" value="GTP_EFTU_D2"/>
    <property type="match status" value="1"/>
</dbReference>
<dbReference type="GO" id="GO:0001514">
    <property type="term" value="P:selenocysteine incorporation"/>
    <property type="evidence" value="ECO:0007669"/>
    <property type="project" value="UniProtKB-ARBA"/>
</dbReference>
<dbReference type="GO" id="GO:0005634">
    <property type="term" value="C:nucleus"/>
    <property type="evidence" value="ECO:0007669"/>
    <property type="project" value="UniProtKB-SubCell"/>
</dbReference>
<evidence type="ECO:0000256" key="16">
    <source>
        <dbReference type="ARBA" id="ARBA00076506"/>
    </source>
</evidence>
<keyword evidence="19" id="KW-0251">Elongation factor</keyword>
<dbReference type="FunFam" id="2.40.30.10:FF:000052">
    <property type="entry name" value="Selenocysteine-specific elongation factor EF-Sec"/>
    <property type="match status" value="1"/>
</dbReference>
<accession>A0A9Q0MJU5</accession>
<dbReference type="SUPFAM" id="SSF50447">
    <property type="entry name" value="Translation proteins"/>
    <property type="match status" value="1"/>
</dbReference>
<dbReference type="CDD" id="cd04094">
    <property type="entry name" value="eSelB_III"/>
    <property type="match status" value="1"/>
</dbReference>
<evidence type="ECO:0000256" key="5">
    <source>
        <dbReference type="ARBA" id="ARBA00015953"/>
    </source>
</evidence>
<dbReference type="InterPro" id="IPR000795">
    <property type="entry name" value="T_Tr_GTP-bd_dom"/>
</dbReference>
<dbReference type="Pfam" id="PF00009">
    <property type="entry name" value="GTP_EFTU"/>
    <property type="match status" value="1"/>
</dbReference>
<evidence type="ECO:0000256" key="4">
    <source>
        <dbReference type="ARBA" id="ARBA00004496"/>
    </source>
</evidence>
<keyword evidence="20" id="KW-1185">Reference proteome</keyword>
<dbReference type="SUPFAM" id="SSF52540">
    <property type="entry name" value="P-loop containing nucleoside triphosphate hydrolases"/>
    <property type="match status" value="1"/>
</dbReference>
<evidence type="ECO:0000256" key="1">
    <source>
        <dbReference type="ARBA" id="ARBA00001936"/>
    </source>
</evidence>
<dbReference type="Gene3D" id="3.40.50.300">
    <property type="entry name" value="P-loop containing nucleotide triphosphate hydrolases"/>
    <property type="match status" value="1"/>
</dbReference>
<evidence type="ECO:0000256" key="2">
    <source>
        <dbReference type="ARBA" id="ARBA00001946"/>
    </source>
</evidence>
<feature type="non-terminal residue" evidence="19">
    <location>
        <position position="391"/>
    </location>
</feature>
<dbReference type="Pfam" id="PF21208">
    <property type="entry name" value="euk_SelB_III"/>
    <property type="match status" value="1"/>
</dbReference>
<dbReference type="Proteomes" id="UP001151699">
    <property type="component" value="Unassembled WGS sequence"/>
</dbReference>
<evidence type="ECO:0000256" key="6">
    <source>
        <dbReference type="ARBA" id="ARBA00022481"/>
    </source>
</evidence>
<dbReference type="GO" id="GO:0003746">
    <property type="term" value="F:translation elongation factor activity"/>
    <property type="evidence" value="ECO:0007669"/>
    <property type="project" value="UniProtKB-KW"/>
</dbReference>
<dbReference type="PANTHER" id="PTHR43721">
    <property type="entry name" value="ELONGATION FACTOR TU-RELATED"/>
    <property type="match status" value="1"/>
</dbReference>
<keyword evidence="6" id="KW-0488">Methylation</keyword>